<feature type="transmembrane region" description="Helical" evidence="7">
    <location>
        <begin position="113"/>
        <end position="136"/>
    </location>
</feature>
<evidence type="ECO:0000256" key="4">
    <source>
        <dbReference type="ARBA" id="ARBA00022989"/>
    </source>
</evidence>
<feature type="domain" description="GtrA/DPMS transmembrane" evidence="8">
    <location>
        <begin position="46"/>
        <end position="171"/>
    </location>
</feature>
<protein>
    <submittedName>
        <fullName evidence="9">GtrA-like protein</fullName>
    </submittedName>
</protein>
<feature type="region of interest" description="Disordered" evidence="6">
    <location>
        <begin position="1"/>
        <end position="30"/>
    </location>
</feature>
<evidence type="ECO:0000256" key="2">
    <source>
        <dbReference type="ARBA" id="ARBA00009399"/>
    </source>
</evidence>
<evidence type="ECO:0000256" key="3">
    <source>
        <dbReference type="ARBA" id="ARBA00022692"/>
    </source>
</evidence>
<reference evidence="9 10" key="1">
    <citation type="submission" date="2012-05" db="EMBL/GenBank/DDBJ databases">
        <authorList>
            <person name="Harkins D.M."/>
            <person name="Madupu R."/>
            <person name="Durkin A.S."/>
            <person name="Torralba M."/>
            <person name="Methe B."/>
            <person name="Sutton G.G."/>
            <person name="Nelson K.E."/>
        </authorList>
    </citation>
    <scope>NUCLEOTIDE SEQUENCE [LARGE SCALE GENOMIC DNA]</scope>
    <source>
        <strain evidence="9 10">F0489</strain>
    </source>
</reference>
<evidence type="ECO:0000256" key="1">
    <source>
        <dbReference type="ARBA" id="ARBA00004141"/>
    </source>
</evidence>
<evidence type="ECO:0000256" key="7">
    <source>
        <dbReference type="SAM" id="Phobius"/>
    </source>
</evidence>
<feature type="region of interest" description="Disordered" evidence="6">
    <location>
        <begin position="174"/>
        <end position="213"/>
    </location>
</feature>
<organism evidence="9 10">
    <name type="scientific">Actinomyces massiliensis F0489</name>
    <dbReference type="NCBI Taxonomy" id="1125718"/>
    <lineage>
        <taxon>Bacteria</taxon>
        <taxon>Bacillati</taxon>
        <taxon>Actinomycetota</taxon>
        <taxon>Actinomycetes</taxon>
        <taxon>Actinomycetales</taxon>
        <taxon>Actinomycetaceae</taxon>
        <taxon>Actinomyces</taxon>
    </lineage>
</organism>
<accession>J1H6C3</accession>
<keyword evidence="5 7" id="KW-0472">Membrane</keyword>
<evidence type="ECO:0000259" key="8">
    <source>
        <dbReference type="Pfam" id="PF04138"/>
    </source>
</evidence>
<dbReference type="PANTHER" id="PTHR38459">
    <property type="entry name" value="PROPHAGE BACTOPRENOL-LINKED GLUCOSE TRANSLOCASE HOMOLOG"/>
    <property type="match status" value="1"/>
</dbReference>
<dbReference type="GO" id="GO:0000271">
    <property type="term" value="P:polysaccharide biosynthetic process"/>
    <property type="evidence" value="ECO:0007669"/>
    <property type="project" value="InterPro"/>
</dbReference>
<keyword evidence="4 7" id="KW-1133">Transmembrane helix</keyword>
<dbReference type="InterPro" id="IPR051401">
    <property type="entry name" value="GtrA_CellWall_Glycosyl"/>
</dbReference>
<dbReference type="PANTHER" id="PTHR38459:SF1">
    <property type="entry name" value="PROPHAGE BACTOPRENOL-LINKED GLUCOSE TRANSLOCASE HOMOLOG"/>
    <property type="match status" value="1"/>
</dbReference>
<dbReference type="InterPro" id="IPR007267">
    <property type="entry name" value="GtrA_DPMS_TM"/>
</dbReference>
<dbReference type="GO" id="GO:0005886">
    <property type="term" value="C:plasma membrane"/>
    <property type="evidence" value="ECO:0007669"/>
    <property type="project" value="TreeGrafter"/>
</dbReference>
<dbReference type="Proteomes" id="UP000002941">
    <property type="component" value="Unassembled WGS sequence"/>
</dbReference>
<comment type="caution">
    <text evidence="9">The sequence shown here is derived from an EMBL/GenBank/DDBJ whole genome shotgun (WGS) entry which is preliminary data.</text>
</comment>
<dbReference type="RefSeq" id="WP_008732457.1">
    <property type="nucleotide sequence ID" value="NZ_AKFT01000163.1"/>
</dbReference>
<comment type="similarity">
    <text evidence="2">Belongs to the GtrA family.</text>
</comment>
<name>J1H6C3_9ACTO</name>
<sequence length="213" mass="22712">MTRSSSRASGAPEPSSASTAATASGTTSPRPTLKERIVAWVTEFLQFGLVGALAYVVDSGLFVLFQHGPLGVLAGHPNTANAASATIATIFSWVANRLWTYRGRTQENVAREALLFALANVGGLFITQFCLLFTHHVLGLTSAIADMIAAYVVGFGLGTAFRFTFYHYIVFNGGADKSPKNPESPKSPENPASAEEIEEREEIETGPGSTRRA</sequence>
<dbReference type="eggNOG" id="COG2246">
    <property type="taxonomic scope" value="Bacteria"/>
</dbReference>
<evidence type="ECO:0000313" key="9">
    <source>
        <dbReference type="EMBL" id="EJF41105.1"/>
    </source>
</evidence>
<evidence type="ECO:0000313" key="10">
    <source>
        <dbReference type="Proteomes" id="UP000002941"/>
    </source>
</evidence>
<gene>
    <name evidence="9" type="ORF">HMPREF1318_0588</name>
</gene>
<dbReference type="AlphaFoldDB" id="J1H6C3"/>
<keyword evidence="10" id="KW-1185">Reference proteome</keyword>
<dbReference type="PATRIC" id="fig|1125718.3.peg.2037"/>
<dbReference type="EMBL" id="AKFT01000163">
    <property type="protein sequence ID" value="EJF41105.1"/>
    <property type="molecule type" value="Genomic_DNA"/>
</dbReference>
<feature type="transmembrane region" description="Helical" evidence="7">
    <location>
        <begin position="37"/>
        <end position="57"/>
    </location>
</feature>
<evidence type="ECO:0000256" key="5">
    <source>
        <dbReference type="ARBA" id="ARBA00023136"/>
    </source>
</evidence>
<feature type="transmembrane region" description="Helical" evidence="7">
    <location>
        <begin position="148"/>
        <end position="171"/>
    </location>
</feature>
<feature type="transmembrane region" description="Helical" evidence="7">
    <location>
        <begin position="82"/>
        <end position="101"/>
    </location>
</feature>
<evidence type="ECO:0000256" key="6">
    <source>
        <dbReference type="SAM" id="MobiDB-lite"/>
    </source>
</evidence>
<proteinExistence type="inferred from homology"/>
<feature type="compositionally biased region" description="Acidic residues" evidence="6">
    <location>
        <begin position="195"/>
        <end position="204"/>
    </location>
</feature>
<dbReference type="Pfam" id="PF04138">
    <property type="entry name" value="GtrA_DPMS_TM"/>
    <property type="match status" value="1"/>
</dbReference>
<keyword evidence="3 7" id="KW-0812">Transmembrane</keyword>
<comment type="subcellular location">
    <subcellularLocation>
        <location evidence="1">Membrane</location>
        <topology evidence="1">Multi-pass membrane protein</topology>
    </subcellularLocation>
</comment>
<dbReference type="OrthoDB" id="9807815at2"/>